<proteinExistence type="predicted"/>
<dbReference type="EMBL" id="CADCSZ010000076">
    <property type="protein sequence ID" value="CAA9231543.1"/>
    <property type="molecule type" value="Genomic_DNA"/>
</dbReference>
<accession>A0A6J4HR93</accession>
<protein>
    <submittedName>
        <fullName evidence="2">Uncharacterized protein</fullName>
    </submittedName>
</protein>
<feature type="compositionally biased region" description="Basic and acidic residues" evidence="1">
    <location>
        <begin position="1"/>
        <end position="13"/>
    </location>
</feature>
<name>A0A6J4HR93_9ACTN</name>
<organism evidence="2">
    <name type="scientific">uncultured Acidimicrobiales bacterium</name>
    <dbReference type="NCBI Taxonomy" id="310071"/>
    <lineage>
        <taxon>Bacteria</taxon>
        <taxon>Bacillati</taxon>
        <taxon>Actinomycetota</taxon>
        <taxon>Acidimicrobiia</taxon>
        <taxon>Acidimicrobiales</taxon>
        <taxon>environmental samples</taxon>
    </lineage>
</organism>
<feature type="region of interest" description="Disordered" evidence="1">
    <location>
        <begin position="1"/>
        <end position="21"/>
    </location>
</feature>
<evidence type="ECO:0000256" key="1">
    <source>
        <dbReference type="SAM" id="MobiDB-lite"/>
    </source>
</evidence>
<feature type="non-terminal residue" evidence="2">
    <location>
        <position position="55"/>
    </location>
</feature>
<gene>
    <name evidence="2" type="ORF">AVDCRST_MAG76-1339</name>
</gene>
<dbReference type="AlphaFoldDB" id="A0A6J4HR93"/>
<feature type="non-terminal residue" evidence="2">
    <location>
        <position position="1"/>
    </location>
</feature>
<sequence>APARPDRKPPVRGDRRRPARLQLRVPALRRVGPGPGRCRPAVLVVRADRPPRPSL</sequence>
<evidence type="ECO:0000313" key="2">
    <source>
        <dbReference type="EMBL" id="CAA9231543.1"/>
    </source>
</evidence>
<reference evidence="2" key="1">
    <citation type="submission" date="2020-02" db="EMBL/GenBank/DDBJ databases">
        <authorList>
            <person name="Meier V. D."/>
        </authorList>
    </citation>
    <scope>NUCLEOTIDE SEQUENCE</scope>
    <source>
        <strain evidence="2">AVDCRST_MAG76</strain>
    </source>
</reference>